<sequence length="213" mass="23799">MSIPRHPTCHVQAHTSALPLWLLYSVLPDFFYSTWLSIAWACDCTHFEKDASGSAHSDRISKIVDDLRSASVSNKTRQYTYVPSDWLSLWVGRSCESDLASYQTSYVAPIGSSLMSSLADKDTLSTVVKEGVWGEVTVVWIVSINGVIVVDTSSLYASLMEWESNIRVRSLAYLEIRAVTQWRPFSTSEIPLIISRDLDVPCSCGSSEYIRSN</sequence>
<reference evidence="1" key="2">
    <citation type="submission" date="2022-01" db="EMBL/GenBank/DDBJ databases">
        <authorList>
            <person name="Yamashiro T."/>
            <person name="Shiraishi A."/>
            <person name="Satake H."/>
            <person name="Nakayama K."/>
        </authorList>
    </citation>
    <scope>NUCLEOTIDE SEQUENCE</scope>
</reference>
<organism evidence="1 2">
    <name type="scientific">Tanacetum coccineum</name>
    <dbReference type="NCBI Taxonomy" id="301880"/>
    <lineage>
        <taxon>Eukaryota</taxon>
        <taxon>Viridiplantae</taxon>
        <taxon>Streptophyta</taxon>
        <taxon>Embryophyta</taxon>
        <taxon>Tracheophyta</taxon>
        <taxon>Spermatophyta</taxon>
        <taxon>Magnoliopsida</taxon>
        <taxon>eudicotyledons</taxon>
        <taxon>Gunneridae</taxon>
        <taxon>Pentapetalae</taxon>
        <taxon>asterids</taxon>
        <taxon>campanulids</taxon>
        <taxon>Asterales</taxon>
        <taxon>Asteraceae</taxon>
        <taxon>Asteroideae</taxon>
        <taxon>Anthemideae</taxon>
        <taxon>Anthemidinae</taxon>
        <taxon>Tanacetum</taxon>
    </lineage>
</organism>
<reference evidence="1" key="1">
    <citation type="journal article" date="2022" name="Int. J. Mol. Sci.">
        <title>Draft Genome of Tanacetum Coccineum: Genomic Comparison of Closely Related Tanacetum-Family Plants.</title>
        <authorList>
            <person name="Yamashiro T."/>
            <person name="Shiraishi A."/>
            <person name="Nakayama K."/>
            <person name="Satake H."/>
        </authorList>
    </citation>
    <scope>NUCLEOTIDE SEQUENCE</scope>
</reference>
<evidence type="ECO:0000313" key="1">
    <source>
        <dbReference type="EMBL" id="GJS50868.1"/>
    </source>
</evidence>
<dbReference type="EMBL" id="BQNB010008546">
    <property type="protein sequence ID" value="GJS50868.1"/>
    <property type="molecule type" value="Genomic_DNA"/>
</dbReference>
<accession>A0ABQ4WDC8</accession>
<keyword evidence="2" id="KW-1185">Reference proteome</keyword>
<dbReference type="Proteomes" id="UP001151760">
    <property type="component" value="Unassembled WGS sequence"/>
</dbReference>
<comment type="caution">
    <text evidence="1">The sequence shown here is derived from an EMBL/GenBank/DDBJ whole genome shotgun (WGS) entry which is preliminary data.</text>
</comment>
<gene>
    <name evidence="1" type="ORF">Tco_0624230</name>
</gene>
<protein>
    <submittedName>
        <fullName evidence="1">Uncharacterized protein</fullName>
    </submittedName>
</protein>
<name>A0ABQ4WDC8_9ASTR</name>
<proteinExistence type="predicted"/>
<evidence type="ECO:0000313" key="2">
    <source>
        <dbReference type="Proteomes" id="UP001151760"/>
    </source>
</evidence>